<reference evidence="1 2" key="1">
    <citation type="journal article" date="2013" name="PLoS ONE">
        <title>Assembly-driven community genomics of a hypersaline microbial ecosystem.</title>
        <authorList>
            <person name="Podell S."/>
            <person name="Ugalde J.A."/>
            <person name="Narasingarao P."/>
            <person name="Banfield J.F."/>
            <person name="Heidelberg K.B."/>
            <person name="Allen E.E."/>
        </authorList>
    </citation>
    <scope>NUCLEOTIDE SEQUENCE [LARGE SCALE GENOMIC DNA]</scope>
    <source>
        <strain evidence="2">J07HQW1</strain>
    </source>
</reference>
<dbReference type="AlphaFoldDB" id="U1PL24"/>
<evidence type="ECO:0000313" key="1">
    <source>
        <dbReference type="EMBL" id="ERG92911.1"/>
    </source>
</evidence>
<evidence type="ECO:0000313" key="2">
    <source>
        <dbReference type="Proteomes" id="UP000030649"/>
    </source>
</evidence>
<protein>
    <submittedName>
        <fullName evidence="1">Uncharacterized protein</fullName>
    </submittedName>
</protein>
<dbReference type="STRING" id="1238424.J07HQW1_02960"/>
<name>U1PL24_9EURY</name>
<dbReference type="EMBL" id="KE356560">
    <property type="protein sequence ID" value="ERG92911.1"/>
    <property type="molecule type" value="Genomic_DNA"/>
</dbReference>
<accession>U1PL24</accession>
<sequence>MGEVIVRLSHITCLSFIIIANTGETCIFTYSVTLLRYFLDSHIPDMITLATSENPDILSSV</sequence>
<organism evidence="1 2">
    <name type="scientific">Haloquadratum walsbyi J07HQW1</name>
    <dbReference type="NCBI Taxonomy" id="1238424"/>
    <lineage>
        <taxon>Archaea</taxon>
        <taxon>Methanobacteriati</taxon>
        <taxon>Methanobacteriota</taxon>
        <taxon>Stenosarchaea group</taxon>
        <taxon>Halobacteria</taxon>
        <taxon>Halobacteriales</taxon>
        <taxon>Haloferacaceae</taxon>
        <taxon>Haloquadratum</taxon>
    </lineage>
</organism>
<dbReference type="Proteomes" id="UP000030649">
    <property type="component" value="Unassembled WGS sequence"/>
</dbReference>
<dbReference type="HOGENOM" id="CLU_2911462_0_0_2"/>
<proteinExistence type="predicted"/>
<gene>
    <name evidence="1" type="ORF">J07HQW1_02960</name>
</gene>